<dbReference type="SUPFAM" id="SSF54060">
    <property type="entry name" value="His-Me finger endonucleases"/>
    <property type="match status" value="1"/>
</dbReference>
<feature type="domain" description="NUMOD4" evidence="1">
    <location>
        <begin position="24"/>
        <end position="63"/>
    </location>
</feature>
<dbReference type="InterPro" id="IPR010902">
    <property type="entry name" value="NUMOD4"/>
</dbReference>
<dbReference type="EMBL" id="CP001191">
    <property type="protein sequence ID" value="ACI57501.1"/>
    <property type="molecule type" value="Genomic_DNA"/>
</dbReference>
<accession>A0ABF7QTT1</accession>
<keyword evidence="3" id="KW-1185">Reference proteome</keyword>
<dbReference type="RefSeq" id="WP_012559623.1">
    <property type="nucleotide sequence ID" value="NC_011369.1"/>
</dbReference>
<organism evidence="2 3">
    <name type="scientific">Rhizobium leguminosarum bv. trifolii (strain WSM2304)</name>
    <dbReference type="NCBI Taxonomy" id="395492"/>
    <lineage>
        <taxon>Bacteria</taxon>
        <taxon>Pseudomonadati</taxon>
        <taxon>Pseudomonadota</taxon>
        <taxon>Alphaproteobacteria</taxon>
        <taxon>Hyphomicrobiales</taxon>
        <taxon>Rhizobiaceae</taxon>
        <taxon>Rhizobium/Agrobacterium group</taxon>
        <taxon>Rhizobium</taxon>
    </lineage>
</organism>
<protein>
    <submittedName>
        <fullName evidence="2">NUMOD4 domain protein</fullName>
    </submittedName>
</protein>
<evidence type="ECO:0000259" key="1">
    <source>
        <dbReference type="Pfam" id="PF07463"/>
    </source>
</evidence>
<evidence type="ECO:0000313" key="3">
    <source>
        <dbReference type="Proteomes" id="UP000008330"/>
    </source>
</evidence>
<dbReference type="Proteomes" id="UP000008330">
    <property type="component" value="Chromosome"/>
</dbReference>
<dbReference type="AlphaFoldDB" id="A0ABF7QTT1"/>
<dbReference type="InterPro" id="IPR044925">
    <property type="entry name" value="His-Me_finger_sf"/>
</dbReference>
<reference evidence="2 3" key="1">
    <citation type="journal article" date="2010" name="Stand. Genomic Sci.">
        <title>Complete genome sequence of Rhizobium leguminosarum bv trifolii strain WSM2304, an effective microsymbiont of the South American clover Trifolium polymorphum.</title>
        <authorList>
            <person name="Reeve W."/>
            <person name="O'Hara G."/>
            <person name="Chain P."/>
            <person name="Ardley J."/>
            <person name="Brau L."/>
            <person name="Nandesena K."/>
            <person name="Tiwari R."/>
            <person name="Malfatti S."/>
            <person name="Kiss H."/>
            <person name="Lapidus A."/>
            <person name="Copeland A."/>
            <person name="Nolan M."/>
            <person name="Land M."/>
            <person name="Ivanova N."/>
            <person name="Mavromatis K."/>
            <person name="Markowitz V."/>
            <person name="Kyrpides N."/>
            <person name="Melino V."/>
            <person name="Denton M."/>
            <person name="Yates R."/>
            <person name="Howieson J."/>
        </authorList>
    </citation>
    <scope>NUCLEOTIDE SEQUENCE [LARGE SCALE GENOMIC DNA]</scope>
    <source>
        <strain evidence="2 3">WSM2304</strain>
    </source>
</reference>
<dbReference type="Pfam" id="PF07463">
    <property type="entry name" value="NUMOD4"/>
    <property type="match status" value="1"/>
</dbReference>
<evidence type="ECO:0000313" key="2">
    <source>
        <dbReference type="EMBL" id="ACI57501.1"/>
    </source>
</evidence>
<dbReference type="Gene3D" id="3.90.75.20">
    <property type="match status" value="1"/>
</dbReference>
<proteinExistence type="predicted"/>
<gene>
    <name evidence="2" type="ordered locus">Rleg2_4240</name>
</gene>
<dbReference type="KEGG" id="rlt:Rleg2_4240"/>
<sequence>MSFIPTTASRGDHAHPFYYEPAPEVWRSVPGYGLLEASSHGRLRNGLTGHVLKLRLNNSGYLQTGFTVDGRWRTANAHRMVCLAFHGLPPHADWHAAHKDSDRTHNHADNMEWQSPQENCSDPVRVYRYKLSAEKRKADGLANPKPLSGYAKRRAEGKARGEALKAAASRDHARILSLFNEGQTVQQIATAIGRAYATVKRVITLSGSMTGAAQLQMAERLAA</sequence>
<name>A0ABF7QTT1_RHILW</name>